<dbReference type="Proteomes" id="UP001160148">
    <property type="component" value="Unassembled WGS sequence"/>
</dbReference>
<reference evidence="1 2" key="1">
    <citation type="submission" date="2023-01" db="EMBL/GenBank/DDBJ databases">
        <authorList>
            <person name="Whitehead M."/>
        </authorList>
    </citation>
    <scope>NUCLEOTIDE SEQUENCE [LARGE SCALE GENOMIC DNA]</scope>
</reference>
<keyword evidence="2" id="KW-1185">Reference proteome</keyword>
<evidence type="ECO:0000313" key="2">
    <source>
        <dbReference type="Proteomes" id="UP001160148"/>
    </source>
</evidence>
<evidence type="ECO:0000313" key="1">
    <source>
        <dbReference type="EMBL" id="CAI6365272.1"/>
    </source>
</evidence>
<protein>
    <recommendedName>
        <fullName evidence="3">Nuclease HARBI1</fullName>
    </recommendedName>
</protein>
<evidence type="ECO:0008006" key="3">
    <source>
        <dbReference type="Google" id="ProtNLM"/>
    </source>
</evidence>
<sequence length="177" mass="20465">MASSSEDEVAIASAMFIVITAGLKKKNKNKKRRWWTTTLFKNRERYGGNSLLNDLMTEYSGKFENFCRMSLSDFEYLFNLIGPNITKQNTHLRKCVSAKDRFAVTLRFLASGDHYQSLSYLFKISPQLISTIVVDVCNALKNGLSDQVKIPSNPEEWRKVSDLFEKRWNFPPLYWGT</sequence>
<dbReference type="AlphaFoldDB" id="A0AAV0XB09"/>
<gene>
    <name evidence="1" type="ORF">MEUPH1_LOCUS20008</name>
</gene>
<accession>A0AAV0XB09</accession>
<proteinExistence type="predicted"/>
<comment type="caution">
    <text evidence="1">The sequence shown here is derived from an EMBL/GenBank/DDBJ whole genome shotgun (WGS) entry which is preliminary data.</text>
</comment>
<dbReference type="EMBL" id="CARXXK010000004">
    <property type="protein sequence ID" value="CAI6365272.1"/>
    <property type="molecule type" value="Genomic_DNA"/>
</dbReference>
<organism evidence="1 2">
    <name type="scientific">Macrosiphum euphorbiae</name>
    <name type="common">potato aphid</name>
    <dbReference type="NCBI Taxonomy" id="13131"/>
    <lineage>
        <taxon>Eukaryota</taxon>
        <taxon>Metazoa</taxon>
        <taxon>Ecdysozoa</taxon>
        <taxon>Arthropoda</taxon>
        <taxon>Hexapoda</taxon>
        <taxon>Insecta</taxon>
        <taxon>Pterygota</taxon>
        <taxon>Neoptera</taxon>
        <taxon>Paraneoptera</taxon>
        <taxon>Hemiptera</taxon>
        <taxon>Sternorrhyncha</taxon>
        <taxon>Aphidomorpha</taxon>
        <taxon>Aphidoidea</taxon>
        <taxon>Aphididae</taxon>
        <taxon>Macrosiphini</taxon>
        <taxon>Macrosiphum</taxon>
    </lineage>
</organism>
<name>A0AAV0XB09_9HEMI</name>